<evidence type="ECO:0000313" key="3">
    <source>
        <dbReference type="EMBL" id="AIE87915.1"/>
    </source>
</evidence>
<comment type="similarity">
    <text evidence="1">Belongs to the YciI family.</text>
</comment>
<reference evidence="3 4" key="1">
    <citation type="journal article" date="2014" name="PLoS ONE">
        <title>The first complete genome sequence of the class fimbriimonadia in the phylum armatimonadetes.</title>
        <authorList>
            <person name="Hu Z.Y."/>
            <person name="Wang Y.Z."/>
            <person name="Im W.T."/>
            <person name="Wang S.Y."/>
            <person name="Zhao G.P."/>
            <person name="Zheng H.J."/>
            <person name="Quan Z.X."/>
        </authorList>
    </citation>
    <scope>NUCLEOTIDE SEQUENCE [LARGE SCALE GENOMIC DNA]</scope>
    <source>
        <strain evidence="3">Gsoil 348</strain>
    </source>
</reference>
<dbReference type="AlphaFoldDB" id="A0A068NY81"/>
<evidence type="ECO:0000313" key="4">
    <source>
        <dbReference type="Proteomes" id="UP000027982"/>
    </source>
</evidence>
<accession>A0A068NY81</accession>
<dbReference type="SUPFAM" id="SSF54909">
    <property type="entry name" value="Dimeric alpha+beta barrel"/>
    <property type="match status" value="1"/>
</dbReference>
<dbReference type="PANTHER" id="PTHR35174:SF3">
    <property type="entry name" value="BLL7171 PROTEIN"/>
    <property type="match status" value="1"/>
</dbReference>
<dbReference type="STRING" id="661478.OP10G_4547"/>
<dbReference type="Gene3D" id="3.30.70.1060">
    <property type="entry name" value="Dimeric alpha+beta barrel"/>
    <property type="match status" value="1"/>
</dbReference>
<name>A0A068NY81_FIMGI</name>
<dbReference type="Proteomes" id="UP000027982">
    <property type="component" value="Chromosome"/>
</dbReference>
<dbReference type="KEGG" id="fgi:OP10G_4547"/>
<sequence length="119" mass="12946">MNYMLLIYLDEQAPQMDEAGAKKCGGLAERLGASGHWIAGGILQPTPTATSLRVRQGRRLVTDGPFAETREQLAGYMLIEAKDLDEALEIASQHPVAEFGTVEVRPLREIPVVEVAGRS</sequence>
<dbReference type="InterPro" id="IPR005545">
    <property type="entry name" value="YCII"/>
</dbReference>
<evidence type="ECO:0000259" key="2">
    <source>
        <dbReference type="Pfam" id="PF03795"/>
    </source>
</evidence>
<dbReference type="Pfam" id="PF03795">
    <property type="entry name" value="YCII"/>
    <property type="match status" value="1"/>
</dbReference>
<keyword evidence="4" id="KW-1185">Reference proteome</keyword>
<protein>
    <submittedName>
        <fullName evidence="3">YCII-like protein</fullName>
    </submittedName>
</protein>
<proteinExistence type="inferred from homology"/>
<dbReference type="HOGENOM" id="CLU_130902_2_1_0"/>
<dbReference type="EMBL" id="CP007139">
    <property type="protein sequence ID" value="AIE87915.1"/>
    <property type="molecule type" value="Genomic_DNA"/>
</dbReference>
<feature type="domain" description="YCII-related" evidence="2">
    <location>
        <begin position="1"/>
        <end position="109"/>
    </location>
</feature>
<organism evidence="3 4">
    <name type="scientific">Fimbriimonas ginsengisoli Gsoil 348</name>
    <dbReference type="NCBI Taxonomy" id="661478"/>
    <lineage>
        <taxon>Bacteria</taxon>
        <taxon>Bacillati</taxon>
        <taxon>Armatimonadota</taxon>
        <taxon>Fimbriimonadia</taxon>
        <taxon>Fimbriimonadales</taxon>
        <taxon>Fimbriimonadaceae</taxon>
        <taxon>Fimbriimonas</taxon>
    </lineage>
</organism>
<gene>
    <name evidence="3" type="ORF">OP10G_4547</name>
</gene>
<evidence type="ECO:0000256" key="1">
    <source>
        <dbReference type="ARBA" id="ARBA00007689"/>
    </source>
</evidence>
<dbReference type="PANTHER" id="PTHR35174">
    <property type="entry name" value="BLL7171 PROTEIN-RELATED"/>
    <property type="match status" value="1"/>
</dbReference>
<dbReference type="OrthoDB" id="9807535at2"/>
<dbReference type="eggNOG" id="COG3795">
    <property type="taxonomic scope" value="Bacteria"/>
</dbReference>
<dbReference type="InterPro" id="IPR011008">
    <property type="entry name" value="Dimeric_a/b-barrel"/>
</dbReference>
<dbReference type="RefSeq" id="WP_025228210.1">
    <property type="nucleotide sequence ID" value="NZ_CP007139.1"/>
</dbReference>